<dbReference type="Pfam" id="PF17389">
    <property type="entry name" value="Bac_rhamnosid6H"/>
    <property type="match status" value="1"/>
</dbReference>
<keyword evidence="3 8" id="KW-0378">Hydrolase</keyword>
<dbReference type="InterPro" id="IPR016007">
    <property type="entry name" value="Alpha_rhamnosid"/>
</dbReference>
<evidence type="ECO:0000313" key="8">
    <source>
        <dbReference type="EMBL" id="MBD2862670.1"/>
    </source>
</evidence>
<dbReference type="GO" id="GO:0005975">
    <property type="term" value="P:carbohydrate metabolic process"/>
    <property type="evidence" value="ECO:0007669"/>
    <property type="project" value="InterPro"/>
</dbReference>
<dbReference type="AlphaFoldDB" id="A0A927GZI3"/>
<evidence type="ECO:0000313" key="9">
    <source>
        <dbReference type="Proteomes" id="UP000639396"/>
    </source>
</evidence>
<dbReference type="InterPro" id="IPR035398">
    <property type="entry name" value="Bac_rhamnosid_C"/>
</dbReference>
<dbReference type="InterPro" id="IPR012341">
    <property type="entry name" value="6hp_glycosidase-like_sf"/>
</dbReference>
<keyword evidence="9" id="KW-1185">Reference proteome</keyword>
<evidence type="ECO:0000259" key="5">
    <source>
        <dbReference type="Pfam" id="PF08531"/>
    </source>
</evidence>
<dbReference type="InterPro" id="IPR013783">
    <property type="entry name" value="Ig-like_fold"/>
</dbReference>
<feature type="domain" description="Alpha-L-rhamnosidase six-hairpin glycosidase" evidence="6">
    <location>
        <begin position="434"/>
        <end position="778"/>
    </location>
</feature>
<dbReference type="EC" id="3.2.1.40" evidence="2"/>
<feature type="domain" description="Bacterial alpha-L-rhamnosidase N-terminal" evidence="5">
    <location>
        <begin position="146"/>
        <end position="320"/>
    </location>
</feature>
<feature type="domain" description="Alpha-L-rhamnosidase concanavalin-like" evidence="4">
    <location>
        <begin position="329"/>
        <end position="430"/>
    </location>
</feature>
<dbReference type="PANTHER" id="PTHR33307">
    <property type="entry name" value="ALPHA-RHAMNOSIDASE (EUROFUNG)"/>
    <property type="match status" value="1"/>
</dbReference>
<dbReference type="Gene3D" id="2.60.420.10">
    <property type="entry name" value="Maltose phosphorylase, domain 3"/>
    <property type="match status" value="1"/>
</dbReference>
<evidence type="ECO:0000259" key="4">
    <source>
        <dbReference type="Pfam" id="PF05592"/>
    </source>
</evidence>
<name>A0A927GZI3_9BACL</name>
<feature type="domain" description="Alpha-L-rhamnosidase C-terminal" evidence="7">
    <location>
        <begin position="782"/>
        <end position="850"/>
    </location>
</feature>
<dbReference type="InterPro" id="IPR008902">
    <property type="entry name" value="Rhamnosid_concanavalin"/>
</dbReference>
<dbReference type="Pfam" id="PF25788">
    <property type="entry name" value="Ig_Rha78A_N"/>
    <property type="match status" value="1"/>
</dbReference>
<accession>A0A927GZI3</accession>
<sequence length="895" mass="100862">MESLAVVQLKTEYKQNPLGLGTPIPRLSWKIRSERRNVAQQAYRIQVAEEDSTFSAPLWDSGKTLSDRSIHVEYGGPALKSRTRYYYRVRVWDRADIPSDWSDVAYWETGLLDTSEWSASWISPPLLREEALPADYLRTTFIPKGRPVRATVYATALGLYELHLNGKRVGDSLFSPGWTSYRSRLQVQAYDVTDLLEEQTNALGIVLGDGWYKGNIGWLGGRQYQRNYYGNRRAALAQLHLKYEDGSEQMVTTDSSWSCSTGPIVQSEIYHGETYDARLEQAGWSTANFKVDGRWRMCECIAHGKNMLVAQESEPVRIVQNIHPIAVFHTPKGETVLDMGQNMVGWVRMTVRGEAGHQIILRHAEILDKDGNLYTDNLRTAKQTNVYICKGGGEPETYEPHFTFQGFRYVQIDNYPGEPATEHFLGRVIHSDMEQTGRFECSEPLVDKLQRNIIWGQRGNFLDVPTDCPQRDERLGWTGDAQVFIRTASFNMNVASFFGKWLNDVAADQFPDGGVPAVIPDVLTKAPRSSAAWGDAATVCPWTVYLCYGDKRILERQYESMKAWVEYIRVQGDNELLWNTGAHFGDWLGMDAKEGSYIGATASDLIATAFYAYSVRLVAKAAAVLGREADSLRYAEQHRCIVAEFRNEFVSPNGRICSPTQTAHALALAFGLVEGETRRRVADALNRMVADNGYKLTTGFVGTPYLCIALSQNGHHETAARLVLQQEYPSWLYSVLQGATTIWEHWDGIRPDGALWSPEMNSYNHYAYGAIGEWLYRMLAGIDTDDVEAGFKRIRIHPRPAEGFRYARATYESMYGEIGCGWERNEDGYMRIDVVIPPNTTAEVFLPGASLRLLEADGRPFTNTETVGLEPAEQEQDGVRLTLGSGRYRFAYGPA</sequence>
<reference evidence="8" key="1">
    <citation type="submission" date="2020-09" db="EMBL/GenBank/DDBJ databases">
        <title>A novel bacterium of genus Paenibacillus, isolated from South China Sea.</title>
        <authorList>
            <person name="Huang H."/>
            <person name="Mo K."/>
            <person name="Hu Y."/>
        </authorList>
    </citation>
    <scope>NUCLEOTIDE SEQUENCE</scope>
    <source>
        <strain evidence="8">IB182363</strain>
    </source>
</reference>
<dbReference type="PIRSF" id="PIRSF010631">
    <property type="entry name" value="A-rhamnsds"/>
    <property type="match status" value="1"/>
</dbReference>
<dbReference type="Gene3D" id="1.50.10.10">
    <property type="match status" value="1"/>
</dbReference>
<evidence type="ECO:0000256" key="2">
    <source>
        <dbReference type="ARBA" id="ARBA00012652"/>
    </source>
</evidence>
<dbReference type="SUPFAM" id="SSF49265">
    <property type="entry name" value="Fibronectin type III"/>
    <property type="match status" value="1"/>
</dbReference>
<evidence type="ECO:0000256" key="3">
    <source>
        <dbReference type="ARBA" id="ARBA00022801"/>
    </source>
</evidence>
<dbReference type="SUPFAM" id="SSF48208">
    <property type="entry name" value="Six-hairpin glycosidases"/>
    <property type="match status" value="1"/>
</dbReference>
<dbReference type="InterPro" id="IPR036116">
    <property type="entry name" value="FN3_sf"/>
</dbReference>
<dbReference type="GO" id="GO:0030596">
    <property type="term" value="F:alpha-L-rhamnosidase activity"/>
    <property type="evidence" value="ECO:0007669"/>
    <property type="project" value="UniProtKB-EC"/>
</dbReference>
<dbReference type="InterPro" id="IPR035396">
    <property type="entry name" value="Bac_rhamnosid6H"/>
</dbReference>
<protein>
    <recommendedName>
        <fullName evidence="2">alpha-L-rhamnosidase</fullName>
        <ecNumber evidence="2">3.2.1.40</ecNumber>
    </recommendedName>
</protein>
<evidence type="ECO:0000259" key="7">
    <source>
        <dbReference type="Pfam" id="PF17390"/>
    </source>
</evidence>
<evidence type="ECO:0000256" key="1">
    <source>
        <dbReference type="ARBA" id="ARBA00001445"/>
    </source>
</evidence>
<dbReference type="InterPro" id="IPR008928">
    <property type="entry name" value="6-hairpin_glycosidase_sf"/>
</dbReference>
<dbReference type="Gene3D" id="2.60.40.10">
    <property type="entry name" value="Immunoglobulins"/>
    <property type="match status" value="1"/>
</dbReference>
<dbReference type="Pfam" id="PF17390">
    <property type="entry name" value="Bac_rhamnosid_C"/>
    <property type="match status" value="1"/>
</dbReference>
<dbReference type="EMBL" id="JACXJA010000014">
    <property type="protein sequence ID" value="MBD2862670.1"/>
    <property type="molecule type" value="Genomic_DNA"/>
</dbReference>
<dbReference type="PANTHER" id="PTHR33307:SF6">
    <property type="entry name" value="ALPHA-RHAMNOSIDASE (EUROFUNG)-RELATED"/>
    <property type="match status" value="1"/>
</dbReference>
<dbReference type="Pfam" id="PF08531">
    <property type="entry name" value="Bac_rhamnosid_N"/>
    <property type="match status" value="1"/>
</dbReference>
<gene>
    <name evidence="8" type="ORF">IDH45_11820</name>
</gene>
<comment type="catalytic activity">
    <reaction evidence="1">
        <text>Hydrolysis of terminal non-reducing alpha-L-rhamnose residues in alpha-L-rhamnosides.</text>
        <dbReference type="EC" id="3.2.1.40"/>
    </reaction>
</comment>
<evidence type="ECO:0000259" key="6">
    <source>
        <dbReference type="Pfam" id="PF17389"/>
    </source>
</evidence>
<dbReference type="Gene3D" id="2.60.120.260">
    <property type="entry name" value="Galactose-binding domain-like"/>
    <property type="match status" value="2"/>
</dbReference>
<dbReference type="RefSeq" id="WP_190927766.1">
    <property type="nucleotide sequence ID" value="NZ_JACXJA010000014.1"/>
</dbReference>
<dbReference type="InterPro" id="IPR013737">
    <property type="entry name" value="Bac_rhamnosid_N"/>
</dbReference>
<comment type="caution">
    <text evidence="8">The sequence shown here is derived from an EMBL/GenBank/DDBJ whole genome shotgun (WGS) entry which is preliminary data.</text>
</comment>
<proteinExistence type="predicted"/>
<organism evidence="8 9">
    <name type="scientific">Paenibacillus oceani</name>
    <dbReference type="NCBI Taxonomy" id="2772510"/>
    <lineage>
        <taxon>Bacteria</taxon>
        <taxon>Bacillati</taxon>
        <taxon>Bacillota</taxon>
        <taxon>Bacilli</taxon>
        <taxon>Bacillales</taxon>
        <taxon>Paenibacillaceae</taxon>
        <taxon>Paenibacillus</taxon>
    </lineage>
</organism>
<dbReference type="Pfam" id="PF05592">
    <property type="entry name" value="Bac_rhamnosid"/>
    <property type="match status" value="1"/>
</dbReference>
<dbReference type="Proteomes" id="UP000639396">
    <property type="component" value="Unassembled WGS sequence"/>
</dbReference>